<gene>
    <name evidence="9" type="ORF">CNQ36_08740</name>
</gene>
<keyword evidence="5" id="KW-0961">Cell wall biogenesis/degradation</keyword>
<dbReference type="SUPFAM" id="SSF53955">
    <property type="entry name" value="Lysozyme-like"/>
    <property type="match status" value="1"/>
</dbReference>
<dbReference type="SUPFAM" id="SSF47090">
    <property type="entry name" value="PGBD-like"/>
    <property type="match status" value="2"/>
</dbReference>
<evidence type="ECO:0000256" key="7">
    <source>
        <dbReference type="SAM" id="SignalP"/>
    </source>
</evidence>
<dbReference type="Pfam" id="PF01471">
    <property type="entry name" value="PG_binding_1"/>
    <property type="match status" value="2"/>
</dbReference>
<dbReference type="PANTHER" id="PTHR30417:SF1">
    <property type="entry name" value="N-ACETYLMURAMOYL-L-ALANINE AMIDASE AMID"/>
    <property type="match status" value="1"/>
</dbReference>
<feature type="chain" id="PRO_5019820923" description="N-acetylmuramoyl-L-alanine amidase" evidence="7">
    <location>
        <begin position="35"/>
        <end position="532"/>
    </location>
</feature>
<keyword evidence="10" id="KW-1185">Reference proteome</keyword>
<dbReference type="Gene3D" id="1.10.530.10">
    <property type="match status" value="1"/>
</dbReference>
<feature type="domain" description="N-acetylmuramoyl-L-alanine amidase" evidence="8">
    <location>
        <begin position="238"/>
        <end position="367"/>
    </location>
</feature>
<name>A0A494UY80_9ACTN</name>
<dbReference type="Pfam" id="PF01510">
    <property type="entry name" value="Amidase_2"/>
    <property type="match status" value="1"/>
</dbReference>
<comment type="catalytic activity">
    <reaction evidence="1">
        <text>Hydrolyzes the link between N-acetylmuramoyl residues and L-amino acid residues in certain cell-wall glycopeptides.</text>
        <dbReference type="EC" id="3.5.1.28"/>
    </reaction>
</comment>
<dbReference type="AlphaFoldDB" id="A0A494UY80"/>
<dbReference type="InterPro" id="IPR036505">
    <property type="entry name" value="Amidase/PGRP_sf"/>
</dbReference>
<dbReference type="SUPFAM" id="SSF55846">
    <property type="entry name" value="N-acetylmuramoyl-L-alanine amidase-like"/>
    <property type="match status" value="1"/>
</dbReference>
<evidence type="ECO:0000256" key="4">
    <source>
        <dbReference type="ARBA" id="ARBA00022801"/>
    </source>
</evidence>
<dbReference type="GeneID" id="93882891"/>
<evidence type="ECO:0000256" key="6">
    <source>
        <dbReference type="SAM" id="MobiDB-lite"/>
    </source>
</evidence>
<keyword evidence="4" id="KW-0378">Hydrolase</keyword>
<dbReference type="EMBL" id="CP023407">
    <property type="protein sequence ID" value="AYL35511.1"/>
    <property type="molecule type" value="Genomic_DNA"/>
</dbReference>
<dbReference type="InterPro" id="IPR051206">
    <property type="entry name" value="NAMLAA_amidase_2"/>
</dbReference>
<dbReference type="CDD" id="cd06583">
    <property type="entry name" value="PGRP"/>
    <property type="match status" value="1"/>
</dbReference>
<evidence type="ECO:0000259" key="8">
    <source>
        <dbReference type="SMART" id="SM00644"/>
    </source>
</evidence>
<feature type="signal peptide" evidence="7">
    <location>
        <begin position="1"/>
        <end position="34"/>
    </location>
</feature>
<evidence type="ECO:0000256" key="5">
    <source>
        <dbReference type="ARBA" id="ARBA00023316"/>
    </source>
</evidence>
<dbReference type="InterPro" id="IPR023346">
    <property type="entry name" value="Lysozyme-like_dom_sf"/>
</dbReference>
<dbReference type="Gene3D" id="1.10.101.10">
    <property type="entry name" value="PGBD-like superfamily/PGBD"/>
    <property type="match status" value="2"/>
</dbReference>
<feature type="region of interest" description="Disordered" evidence="6">
    <location>
        <begin position="34"/>
        <end position="57"/>
    </location>
</feature>
<dbReference type="InterPro" id="IPR036366">
    <property type="entry name" value="PGBDSf"/>
</dbReference>
<dbReference type="GO" id="GO:0009254">
    <property type="term" value="P:peptidoglycan turnover"/>
    <property type="evidence" value="ECO:0007669"/>
    <property type="project" value="TreeGrafter"/>
</dbReference>
<proteinExistence type="inferred from homology"/>
<dbReference type="InterPro" id="IPR002502">
    <property type="entry name" value="Amidase_domain"/>
</dbReference>
<evidence type="ECO:0000313" key="10">
    <source>
        <dbReference type="Proteomes" id="UP000282170"/>
    </source>
</evidence>
<dbReference type="RefSeq" id="WP_121545570.1">
    <property type="nucleotide sequence ID" value="NZ_CP023407.1"/>
</dbReference>
<evidence type="ECO:0000313" key="9">
    <source>
        <dbReference type="EMBL" id="AYL35511.1"/>
    </source>
</evidence>
<comment type="similarity">
    <text evidence="2">Belongs to the N-acetylmuramoyl-L-alanine amidase 2 family.</text>
</comment>
<dbReference type="GO" id="GO:0008745">
    <property type="term" value="F:N-acetylmuramoyl-L-alanine amidase activity"/>
    <property type="evidence" value="ECO:0007669"/>
    <property type="project" value="UniProtKB-EC"/>
</dbReference>
<protein>
    <recommendedName>
        <fullName evidence="3">N-acetylmuramoyl-L-alanine amidase</fullName>
        <ecNumber evidence="3">3.5.1.28</ecNumber>
    </recommendedName>
</protein>
<dbReference type="KEGG" id="sfug:CNQ36_08740"/>
<sequence length="532" mass="55621">MPPRIAATRRRLTTATLVAATVSALTLTAMPAGAAPSPAPTAAAQAQQAPSARDFAQAAARHGVPRDLLVAVGWSETHLDGHNGAPSQAHGFGVMHLVDNPGHRTLREAAELTGRPLAQLRADPAANIDGAAAVLRSYADDLRLSATERRDPGAWYRAVARYSGAGKQAAARYADTVYDFLAKGLLARPGGADSAEEIVVVGRRVSPDKGAYAAPSAGDASFGVQSTDYGPARWVPASPSNYTAGRSAAIDKVVVHVTQGSYAGAISWFQNPAAQVSAHYVIRSSDGEVTQTVRDRDTAWHARSANSSSLGIEHEGWVDDPSWFTDSMYRSSAALTRHLCDTYGIPKDRTHIRGHSELPDNDHTDPGAHWNWAYYMELVGGTAGSTDGISFSSYPTLKRGATGEHVRALQTLLKAQSFDPGTVDGSFGPATESAVKAFQASRKLVADGAVGPKTWTALLSAGQVVTVRGGSTGEAVKRLQRALTAALGRTVAVDGTFGSATESAVVSYQSSRGLTADGIAGPATWSALQSGR</sequence>
<accession>A0A494UY80</accession>
<feature type="compositionally biased region" description="Low complexity" evidence="6">
    <location>
        <begin position="34"/>
        <end position="52"/>
    </location>
</feature>
<organism evidence="9 10">
    <name type="scientific">Streptomyces fungicidicus</name>
    <dbReference type="NCBI Taxonomy" id="68203"/>
    <lineage>
        <taxon>Bacteria</taxon>
        <taxon>Bacillati</taxon>
        <taxon>Actinomycetota</taxon>
        <taxon>Actinomycetes</taxon>
        <taxon>Kitasatosporales</taxon>
        <taxon>Streptomycetaceae</taxon>
        <taxon>Streptomyces</taxon>
    </lineage>
</organism>
<dbReference type="InterPro" id="IPR002477">
    <property type="entry name" value="Peptidoglycan-bd-like"/>
</dbReference>
<dbReference type="Proteomes" id="UP000282170">
    <property type="component" value="Chromosome"/>
</dbReference>
<keyword evidence="7" id="KW-0732">Signal</keyword>
<dbReference type="SMART" id="SM00644">
    <property type="entry name" value="Ami_2"/>
    <property type="match status" value="1"/>
</dbReference>
<reference evidence="9 10" key="1">
    <citation type="submission" date="2017-09" db="EMBL/GenBank/DDBJ databases">
        <authorList>
            <person name="Zhang H."/>
            <person name="Hu S."/>
            <person name="Xu J."/>
            <person name="He Z."/>
        </authorList>
    </citation>
    <scope>NUCLEOTIDE SEQUENCE [LARGE SCALE GENOMIC DNA]</scope>
    <source>
        <strain evidence="9 10">TXX3120</strain>
    </source>
</reference>
<dbReference type="Gene3D" id="3.40.80.10">
    <property type="entry name" value="Peptidoglycan recognition protein-like"/>
    <property type="match status" value="1"/>
</dbReference>
<dbReference type="PANTHER" id="PTHR30417">
    <property type="entry name" value="N-ACETYLMURAMOYL-L-ALANINE AMIDASE AMID"/>
    <property type="match status" value="1"/>
</dbReference>
<dbReference type="EC" id="3.5.1.28" evidence="3"/>
<dbReference type="GO" id="GO:0009253">
    <property type="term" value="P:peptidoglycan catabolic process"/>
    <property type="evidence" value="ECO:0007669"/>
    <property type="project" value="InterPro"/>
</dbReference>
<dbReference type="GO" id="GO:0071555">
    <property type="term" value="P:cell wall organization"/>
    <property type="evidence" value="ECO:0007669"/>
    <property type="project" value="UniProtKB-KW"/>
</dbReference>
<evidence type="ECO:0000256" key="2">
    <source>
        <dbReference type="ARBA" id="ARBA00007553"/>
    </source>
</evidence>
<evidence type="ECO:0000256" key="3">
    <source>
        <dbReference type="ARBA" id="ARBA00011901"/>
    </source>
</evidence>
<dbReference type="InterPro" id="IPR036365">
    <property type="entry name" value="PGBD-like_sf"/>
</dbReference>
<evidence type="ECO:0000256" key="1">
    <source>
        <dbReference type="ARBA" id="ARBA00001561"/>
    </source>
</evidence>
<dbReference type="FunFam" id="3.40.80.10:FF:000006">
    <property type="entry name" value="N-acetylmuramoyl-L-alanine amidase"/>
    <property type="match status" value="1"/>
</dbReference>